<dbReference type="RefSeq" id="WP_290317144.1">
    <property type="nucleotide sequence ID" value="NZ_JAUFPN010000143.1"/>
</dbReference>
<dbReference type="PROSITE" id="PS50110">
    <property type="entry name" value="RESPONSE_REGULATORY"/>
    <property type="match status" value="2"/>
</dbReference>
<sequence>MHTKILVVEDDAIQRDVLTRMLAGHGHAVEAATDGLDALRRLRRDVFDVVVLDYGLPDVDGLAAAQFIAGFAPAAERPRLIGLSATPKRLRDRPGKATGLFDRVLAKPCPPAALLAAVADAGAARPQPRHPVPPGALPFGSHRSLPPIRPDGQPGPQPGPAPAAEAPRVLLVDDDPVARSIAEAALAAQGFVVDTAAEGLEAFEKIGRRRYQVVVLDIMMPGMDGLAAAHLAFDLLSGADRPRLVALTADPEGLRRREAGAPSLFDEVVGKSAELGTLVAAVRASADYGQRRAAPPPLAMADVARLAKLLGRPA</sequence>
<dbReference type="Pfam" id="PF00072">
    <property type="entry name" value="Response_reg"/>
    <property type="match status" value="2"/>
</dbReference>
<dbReference type="SUPFAM" id="SSF52172">
    <property type="entry name" value="CheY-like"/>
    <property type="match status" value="2"/>
</dbReference>
<feature type="modified residue" description="4-aspartylphosphate" evidence="2">
    <location>
        <position position="217"/>
    </location>
</feature>
<name>A0ABT8A6K8_9PROT</name>
<evidence type="ECO:0000259" key="4">
    <source>
        <dbReference type="PROSITE" id="PS50110"/>
    </source>
</evidence>
<protein>
    <submittedName>
        <fullName evidence="5">Response regulator</fullName>
    </submittedName>
</protein>
<dbReference type="Gene3D" id="3.40.50.2300">
    <property type="match status" value="2"/>
</dbReference>
<dbReference type="CDD" id="cd17546">
    <property type="entry name" value="REC_hyHK_CKI1_RcsC-like"/>
    <property type="match status" value="2"/>
</dbReference>
<evidence type="ECO:0000313" key="6">
    <source>
        <dbReference type="Proteomes" id="UP001529369"/>
    </source>
</evidence>
<evidence type="ECO:0000256" key="2">
    <source>
        <dbReference type="PROSITE-ProRule" id="PRU00169"/>
    </source>
</evidence>
<comment type="caution">
    <text evidence="5">The sequence shown here is derived from an EMBL/GenBank/DDBJ whole genome shotgun (WGS) entry which is preliminary data.</text>
</comment>
<feature type="compositionally biased region" description="Pro residues" evidence="3">
    <location>
        <begin position="147"/>
        <end position="161"/>
    </location>
</feature>
<feature type="region of interest" description="Disordered" evidence="3">
    <location>
        <begin position="124"/>
        <end position="164"/>
    </location>
</feature>
<organism evidence="5 6">
    <name type="scientific">Paeniroseomonas aquatica</name>
    <dbReference type="NCBI Taxonomy" id="373043"/>
    <lineage>
        <taxon>Bacteria</taxon>
        <taxon>Pseudomonadati</taxon>
        <taxon>Pseudomonadota</taxon>
        <taxon>Alphaproteobacteria</taxon>
        <taxon>Acetobacterales</taxon>
        <taxon>Acetobacteraceae</taxon>
        <taxon>Paeniroseomonas</taxon>
    </lineage>
</organism>
<dbReference type="PANTHER" id="PTHR44591:SF3">
    <property type="entry name" value="RESPONSE REGULATORY DOMAIN-CONTAINING PROTEIN"/>
    <property type="match status" value="1"/>
</dbReference>
<feature type="modified residue" description="4-aspartylphosphate" evidence="2">
    <location>
        <position position="53"/>
    </location>
</feature>
<accession>A0ABT8A6K8</accession>
<keyword evidence="1 2" id="KW-0597">Phosphoprotein</keyword>
<dbReference type="InterPro" id="IPR011006">
    <property type="entry name" value="CheY-like_superfamily"/>
</dbReference>
<dbReference type="InterPro" id="IPR050595">
    <property type="entry name" value="Bact_response_regulator"/>
</dbReference>
<gene>
    <name evidence="5" type="ORF">QWZ14_13220</name>
</gene>
<dbReference type="PANTHER" id="PTHR44591">
    <property type="entry name" value="STRESS RESPONSE REGULATOR PROTEIN 1"/>
    <property type="match status" value="1"/>
</dbReference>
<dbReference type="EMBL" id="JAUFPN010000143">
    <property type="protein sequence ID" value="MDN3565326.1"/>
    <property type="molecule type" value="Genomic_DNA"/>
</dbReference>
<evidence type="ECO:0000313" key="5">
    <source>
        <dbReference type="EMBL" id="MDN3565326.1"/>
    </source>
</evidence>
<dbReference type="SMART" id="SM00448">
    <property type="entry name" value="REC"/>
    <property type="match status" value="2"/>
</dbReference>
<dbReference type="InterPro" id="IPR001789">
    <property type="entry name" value="Sig_transdc_resp-reg_receiver"/>
</dbReference>
<evidence type="ECO:0000256" key="3">
    <source>
        <dbReference type="SAM" id="MobiDB-lite"/>
    </source>
</evidence>
<keyword evidence="6" id="KW-1185">Reference proteome</keyword>
<feature type="domain" description="Response regulatory" evidence="4">
    <location>
        <begin position="168"/>
        <end position="286"/>
    </location>
</feature>
<evidence type="ECO:0000256" key="1">
    <source>
        <dbReference type="ARBA" id="ARBA00022553"/>
    </source>
</evidence>
<feature type="domain" description="Response regulatory" evidence="4">
    <location>
        <begin position="4"/>
        <end position="122"/>
    </location>
</feature>
<dbReference type="Proteomes" id="UP001529369">
    <property type="component" value="Unassembled WGS sequence"/>
</dbReference>
<reference evidence="6" key="1">
    <citation type="journal article" date="2019" name="Int. J. Syst. Evol. Microbiol.">
        <title>The Global Catalogue of Microorganisms (GCM) 10K type strain sequencing project: providing services to taxonomists for standard genome sequencing and annotation.</title>
        <authorList>
            <consortium name="The Broad Institute Genomics Platform"/>
            <consortium name="The Broad Institute Genome Sequencing Center for Infectious Disease"/>
            <person name="Wu L."/>
            <person name="Ma J."/>
        </authorList>
    </citation>
    <scope>NUCLEOTIDE SEQUENCE [LARGE SCALE GENOMIC DNA]</scope>
    <source>
        <strain evidence="6">CECT 7131</strain>
    </source>
</reference>
<proteinExistence type="predicted"/>